<dbReference type="EMBL" id="FLQU01000577">
    <property type="protein sequence ID" value="SBS87454.1"/>
    <property type="molecule type" value="Genomic_DNA"/>
</dbReference>
<gene>
    <name evidence="2" type="ORF">POVCU2_0042750</name>
</gene>
<proteinExistence type="predicted"/>
<protein>
    <submittedName>
        <fullName evidence="2">Uncharacterized protein</fullName>
    </submittedName>
</protein>
<feature type="compositionally biased region" description="Low complexity" evidence="1">
    <location>
        <begin position="485"/>
        <end position="497"/>
    </location>
</feature>
<dbReference type="Proteomes" id="UP000078560">
    <property type="component" value="Unassembled WGS sequence"/>
</dbReference>
<feature type="region of interest" description="Disordered" evidence="1">
    <location>
        <begin position="482"/>
        <end position="564"/>
    </location>
</feature>
<reference evidence="3" key="1">
    <citation type="submission" date="2016-05" db="EMBL/GenBank/DDBJ databases">
        <authorList>
            <person name="Naeem Raeece"/>
        </authorList>
    </citation>
    <scope>NUCLEOTIDE SEQUENCE [LARGE SCALE GENOMIC DNA]</scope>
</reference>
<accession>A0A1A8W3U9</accession>
<name>A0A1A8W3U9_PLAOA</name>
<feature type="compositionally biased region" description="Polar residues" evidence="1">
    <location>
        <begin position="509"/>
        <end position="519"/>
    </location>
</feature>
<feature type="compositionally biased region" description="Basic and acidic residues" evidence="1">
    <location>
        <begin position="699"/>
        <end position="725"/>
    </location>
</feature>
<organism evidence="2 3">
    <name type="scientific">Plasmodium ovale curtisi</name>
    <dbReference type="NCBI Taxonomy" id="864141"/>
    <lineage>
        <taxon>Eukaryota</taxon>
        <taxon>Sar</taxon>
        <taxon>Alveolata</taxon>
        <taxon>Apicomplexa</taxon>
        <taxon>Aconoidasida</taxon>
        <taxon>Haemosporida</taxon>
        <taxon>Plasmodiidae</taxon>
        <taxon>Plasmodium</taxon>
        <taxon>Plasmodium (Plasmodium)</taxon>
    </lineage>
</organism>
<dbReference type="AlphaFoldDB" id="A0A1A8W3U9"/>
<evidence type="ECO:0000313" key="3">
    <source>
        <dbReference type="Proteomes" id="UP000078560"/>
    </source>
</evidence>
<sequence>MSVHVSTRQYKSYIPNEEVVSNRIEASHFLPFLRIFRFFLFTYTVFPREPANNTTKSMDNQRHFRDIFMYAEEGDWEREKEDLYVAYIGRCFSHMLNQNDDYILATLKKNGSLISFFFSHLLKGKRIYDRYVSDIVENTFSPIDKYILDFYLRLIKIFLNKDRNETSIIKTTFLKIHIFVDILMMYNNMRKKQIKNLLNQMYKNTKLYFFNMDKYISFLYEQLISLKGNIEKYVHNKSNSTSLLFQINEYTICIYCFIKFFKKYYHFDLAKNELSNDLIIFKLLSYGSARENTNVLSSSSSSSLHMLEKRNCSFSRQFVHTYFEMMRSLYCGSQKDGMKKDVLFLRYRFAKILKMCIKYNLKYGNEKNKLIFLSAVIDLLKEQSNDLTFLLLRNDIKLNRWNFLTNFVLQNKLDLEFYMYVNNFLKLNSQKRIKKILKKKYEQEINQIKEIASWNNSTAILKILQKNNFHVTNTLEEILSTVRPDSVGESNSNGESDGSSDHGCDGSDVSTGNSGSYDVNSGGDEDKVCWNHLSGGDDVDEEDWSDDGGHAGLEEDTYHAQEKGRRNILQVLREREMEKKANKKKSSKCKYTNEYLDNDSKNIILNQLNYESSSSEDSSGGFENDVIIPTSYRRNNMHGEDGGEDEENAENGDNRENGGNPLNCKHAWGGKKEENGHAHAQRGRFLPRATTNRARGSTKGRENLDSLKKKGTPKDDNDNSVEKEKAKRYYMRKTVNKGRSHRNQFDRKMSRGMF</sequence>
<evidence type="ECO:0000256" key="1">
    <source>
        <dbReference type="SAM" id="MobiDB-lite"/>
    </source>
</evidence>
<feature type="compositionally biased region" description="Acidic residues" evidence="1">
    <location>
        <begin position="537"/>
        <end position="546"/>
    </location>
</feature>
<feature type="region of interest" description="Disordered" evidence="1">
    <location>
        <begin position="633"/>
        <end position="725"/>
    </location>
</feature>
<evidence type="ECO:0000313" key="2">
    <source>
        <dbReference type="EMBL" id="SBS87454.1"/>
    </source>
</evidence>
<feature type="compositionally biased region" description="Basic and acidic residues" evidence="1">
    <location>
        <begin position="547"/>
        <end position="564"/>
    </location>
</feature>